<evidence type="ECO:0000259" key="2">
    <source>
        <dbReference type="Pfam" id="PF13439"/>
    </source>
</evidence>
<name>A0ABU6J6L3_9BURK</name>
<reference evidence="3 4" key="1">
    <citation type="submission" date="2023-10" db="EMBL/GenBank/DDBJ databases">
        <title>Noviherbaspirillum sp. CPCC 100848 genome assembly.</title>
        <authorList>
            <person name="Li X.Y."/>
            <person name="Fang X.M."/>
        </authorList>
    </citation>
    <scope>NUCLEOTIDE SEQUENCE [LARGE SCALE GENOMIC DNA]</scope>
    <source>
        <strain evidence="3 4">CPCC 100848</strain>
    </source>
</reference>
<dbReference type="PANTHER" id="PTHR12526:SF630">
    <property type="entry name" value="GLYCOSYLTRANSFERASE"/>
    <property type="match status" value="1"/>
</dbReference>
<organism evidence="3 4">
    <name type="scientific">Noviherbaspirillum album</name>
    <dbReference type="NCBI Taxonomy" id="3080276"/>
    <lineage>
        <taxon>Bacteria</taxon>
        <taxon>Pseudomonadati</taxon>
        <taxon>Pseudomonadota</taxon>
        <taxon>Betaproteobacteria</taxon>
        <taxon>Burkholderiales</taxon>
        <taxon>Oxalobacteraceae</taxon>
        <taxon>Noviherbaspirillum</taxon>
    </lineage>
</organism>
<evidence type="ECO:0000313" key="3">
    <source>
        <dbReference type="EMBL" id="MEC4719284.1"/>
    </source>
</evidence>
<gene>
    <name evidence="3" type="ORF">RY831_09000</name>
</gene>
<evidence type="ECO:0000313" key="4">
    <source>
        <dbReference type="Proteomes" id="UP001352263"/>
    </source>
</evidence>
<feature type="domain" description="Glycosyltransferase subfamily 4-like N-terminal" evidence="2">
    <location>
        <begin position="30"/>
        <end position="172"/>
    </location>
</feature>
<dbReference type="CDD" id="cd03808">
    <property type="entry name" value="GT4_CapM-like"/>
    <property type="match status" value="1"/>
</dbReference>
<comment type="caution">
    <text evidence="3">The sequence shown here is derived from an EMBL/GenBank/DDBJ whole genome shotgun (WGS) entry which is preliminary data.</text>
</comment>
<dbReference type="EMBL" id="JAWIIV010000006">
    <property type="protein sequence ID" value="MEC4719284.1"/>
    <property type="molecule type" value="Genomic_DNA"/>
</dbReference>
<dbReference type="Pfam" id="PF00534">
    <property type="entry name" value="Glycos_transf_1"/>
    <property type="match status" value="1"/>
</dbReference>
<dbReference type="Gene3D" id="3.40.50.2000">
    <property type="entry name" value="Glycogen Phosphorylase B"/>
    <property type="match status" value="2"/>
</dbReference>
<dbReference type="Proteomes" id="UP001352263">
    <property type="component" value="Unassembled WGS sequence"/>
</dbReference>
<feature type="domain" description="Glycosyl transferase family 1" evidence="1">
    <location>
        <begin position="185"/>
        <end position="338"/>
    </location>
</feature>
<dbReference type="RefSeq" id="WP_326506005.1">
    <property type="nucleotide sequence ID" value="NZ_JAWIIV010000006.1"/>
</dbReference>
<dbReference type="SUPFAM" id="SSF53756">
    <property type="entry name" value="UDP-Glycosyltransferase/glycogen phosphorylase"/>
    <property type="match status" value="1"/>
</dbReference>
<sequence length="371" mass="40971">MKVAYVITKSEFGGAQEYLRILMSSVRQYERVLITGDTGYLTETAEKLDIRYQVCKGLIHPVRPWQDLKAMLNMYRLLREEKPDLVHANSSKAGVIARVAALFAGVPAVFTAHGWAFTEGSDPRSARVYKWIERISSFITRQVICVSEYDANLAMRHEVVEGSQLMTVHNGIPDLPECVSAHDNAVPCIVMVARFAAPKDYQTLLHAAAMLGDLDFKLRCVGDGPMLGQCKALSTALGLDDRVEFTGASNNVADLLRDADVFTLISRWEGFPISVLEGMRAGLPVVATRVGGVPEAVMDDVTGILVAPNSHIELANALRRLLGDASLRKRLGSAGRERYLSQFTSERMVGKTVRVYETIFARRRSALLVQD</sequence>
<keyword evidence="4" id="KW-1185">Reference proteome</keyword>
<evidence type="ECO:0000259" key="1">
    <source>
        <dbReference type="Pfam" id="PF00534"/>
    </source>
</evidence>
<accession>A0ABU6J6L3</accession>
<proteinExistence type="predicted"/>
<dbReference type="PANTHER" id="PTHR12526">
    <property type="entry name" value="GLYCOSYLTRANSFERASE"/>
    <property type="match status" value="1"/>
</dbReference>
<dbReference type="Pfam" id="PF13439">
    <property type="entry name" value="Glyco_transf_4"/>
    <property type="match status" value="1"/>
</dbReference>
<protein>
    <submittedName>
        <fullName evidence="3">Glycosyltransferase family 4 protein</fullName>
    </submittedName>
</protein>
<dbReference type="InterPro" id="IPR001296">
    <property type="entry name" value="Glyco_trans_1"/>
</dbReference>
<dbReference type="InterPro" id="IPR028098">
    <property type="entry name" value="Glyco_trans_4-like_N"/>
</dbReference>